<dbReference type="Gene3D" id="3.40.50.2000">
    <property type="entry name" value="Glycogen Phosphorylase B"/>
    <property type="match status" value="2"/>
</dbReference>
<feature type="domain" description="Erythromycin biosynthesis protein CIII-like C-terminal" evidence="4">
    <location>
        <begin position="239"/>
        <end position="382"/>
    </location>
</feature>
<dbReference type="InterPro" id="IPR050426">
    <property type="entry name" value="Glycosyltransferase_28"/>
</dbReference>
<dbReference type="CDD" id="cd03784">
    <property type="entry name" value="GT1_Gtf-like"/>
    <property type="match status" value="1"/>
</dbReference>
<dbReference type="FunFam" id="3.40.50.2000:FF:000072">
    <property type="entry name" value="Glycosyl transferase"/>
    <property type="match status" value="1"/>
</dbReference>
<comment type="similarity">
    <text evidence="1">Belongs to the glycosyltransferase 28 family.</text>
</comment>
<dbReference type="InterPro" id="IPR010610">
    <property type="entry name" value="EryCIII-like_C"/>
</dbReference>
<comment type="caution">
    <text evidence="6">The sequence shown here is derived from an EMBL/GenBank/DDBJ whole genome shotgun (WGS) entry which is preliminary data.</text>
</comment>
<keyword evidence="3" id="KW-0808">Transferase</keyword>
<dbReference type="EMBL" id="WLZY01000002">
    <property type="protein sequence ID" value="NDL56890.1"/>
    <property type="molecule type" value="Genomic_DNA"/>
</dbReference>
<gene>
    <name evidence="6" type="ORF">F7O44_07375</name>
</gene>
<evidence type="ECO:0000256" key="1">
    <source>
        <dbReference type="ARBA" id="ARBA00006962"/>
    </source>
</evidence>
<dbReference type="Pfam" id="PF06722">
    <property type="entry name" value="EryCIII-like_C"/>
    <property type="match status" value="1"/>
</dbReference>
<dbReference type="GO" id="GO:0017000">
    <property type="term" value="P:antibiotic biosynthetic process"/>
    <property type="evidence" value="ECO:0007669"/>
    <property type="project" value="UniProtKB-ARBA"/>
</dbReference>
<dbReference type="InterPro" id="IPR048284">
    <property type="entry name" value="EryCIII-like_N"/>
</dbReference>
<evidence type="ECO:0000313" key="7">
    <source>
        <dbReference type="Proteomes" id="UP000460435"/>
    </source>
</evidence>
<evidence type="ECO:0000256" key="3">
    <source>
        <dbReference type="ARBA" id="ARBA00022679"/>
    </source>
</evidence>
<dbReference type="GO" id="GO:0008194">
    <property type="term" value="F:UDP-glycosyltransferase activity"/>
    <property type="evidence" value="ECO:0007669"/>
    <property type="project" value="InterPro"/>
</dbReference>
<keyword evidence="7" id="KW-1185">Reference proteome</keyword>
<evidence type="ECO:0000313" key="6">
    <source>
        <dbReference type="EMBL" id="NDL56890.1"/>
    </source>
</evidence>
<dbReference type="InterPro" id="IPR002213">
    <property type="entry name" value="UDP_glucos_trans"/>
</dbReference>
<keyword evidence="2" id="KW-0328">Glycosyltransferase</keyword>
<reference evidence="6 7" key="1">
    <citation type="submission" date="2019-11" db="EMBL/GenBank/DDBJ databases">
        <authorList>
            <person name="Li X.-J."/>
            <person name="Feng X.-M."/>
        </authorList>
    </citation>
    <scope>NUCLEOTIDE SEQUENCE [LARGE SCALE GENOMIC DNA]</scope>
    <source>
        <strain evidence="6 7">XMNu-373</strain>
    </source>
</reference>
<evidence type="ECO:0000256" key="2">
    <source>
        <dbReference type="ARBA" id="ARBA00022676"/>
    </source>
</evidence>
<organism evidence="6 7">
    <name type="scientific">Phytoactinopolyspora mesophila</name>
    <dbReference type="NCBI Taxonomy" id="2650750"/>
    <lineage>
        <taxon>Bacteria</taxon>
        <taxon>Bacillati</taxon>
        <taxon>Actinomycetota</taxon>
        <taxon>Actinomycetes</taxon>
        <taxon>Jiangellales</taxon>
        <taxon>Jiangellaceae</taxon>
        <taxon>Phytoactinopolyspora</taxon>
    </lineage>
</organism>
<proteinExistence type="inferred from homology"/>
<dbReference type="RefSeq" id="WP_162449589.1">
    <property type="nucleotide sequence ID" value="NZ_WLZY01000002.1"/>
</dbReference>
<name>A0A7K3M0W2_9ACTN</name>
<dbReference type="PANTHER" id="PTHR48050:SF13">
    <property type="entry name" value="STEROL 3-BETA-GLUCOSYLTRANSFERASE UGT80A2"/>
    <property type="match status" value="1"/>
</dbReference>
<dbReference type="Pfam" id="PF21036">
    <property type="entry name" value="EryCIII-like_N"/>
    <property type="match status" value="1"/>
</dbReference>
<dbReference type="AlphaFoldDB" id="A0A7K3M0W2"/>
<dbReference type="Proteomes" id="UP000460435">
    <property type="component" value="Unassembled WGS sequence"/>
</dbReference>
<dbReference type="SUPFAM" id="SSF53756">
    <property type="entry name" value="UDP-Glycosyltransferase/glycogen phosphorylase"/>
    <property type="match status" value="1"/>
</dbReference>
<evidence type="ECO:0000259" key="4">
    <source>
        <dbReference type="Pfam" id="PF06722"/>
    </source>
</evidence>
<dbReference type="GO" id="GO:0016758">
    <property type="term" value="F:hexosyltransferase activity"/>
    <property type="evidence" value="ECO:0007669"/>
    <property type="project" value="UniProtKB-ARBA"/>
</dbReference>
<feature type="domain" description="Erythromycin biosynthesis protein CIII-like N-terminal" evidence="5">
    <location>
        <begin position="22"/>
        <end position="224"/>
    </location>
</feature>
<accession>A0A7K3M0W2</accession>
<evidence type="ECO:0000259" key="5">
    <source>
        <dbReference type="Pfam" id="PF21036"/>
    </source>
</evidence>
<sequence>MRILFTTSPTFSHTTPLIPLAQAAQLAGHQVIFAGGEITRRTATGAGLAVLDPAPGQDVAEPHRSFLADPANFDLPPDKAVGAFVGMLSRIGQTMLPGLVSAARDWKADVVVTPAWMPWGLLAARVAGALGVVHGIGMRYPTVPWMTDELPDAVTRHGVTEFPEHGDVEVSLSPESLDQLSPISPGEVPYPVLSMRPCTYNGSQEVQPWVLRKERATRIAVTMGTTSADRGWPEVLEAVVHGAADLDAEVVLATGGVDVSSIIGPVPDSVRVVDFVPLNILLSDSDAIVHHSGMSSMFSAFCAGVPQVALPRAVGDGPINAHIINSRGVGTAVSRPEVTPELISKALREVVDVPDYRAAAADLVQEMAAMPAPQDVVAQIADLVEARER</sequence>
<protein>
    <submittedName>
        <fullName evidence="6">DUF1205 domain-containing protein</fullName>
    </submittedName>
</protein>
<dbReference type="PANTHER" id="PTHR48050">
    <property type="entry name" value="STEROL 3-BETA-GLUCOSYLTRANSFERASE"/>
    <property type="match status" value="1"/>
</dbReference>